<accession>A0A1T4KXV8</accession>
<dbReference type="GeneID" id="303366647"/>
<proteinExistence type="predicted"/>
<gene>
    <name evidence="1" type="ORF">SAMN02745152_00375</name>
</gene>
<organism evidence="1 2">
    <name type="scientific">Treponema berlinense</name>
    <dbReference type="NCBI Taxonomy" id="225004"/>
    <lineage>
        <taxon>Bacteria</taxon>
        <taxon>Pseudomonadati</taxon>
        <taxon>Spirochaetota</taxon>
        <taxon>Spirochaetia</taxon>
        <taxon>Spirochaetales</taxon>
        <taxon>Treponemataceae</taxon>
        <taxon>Treponema</taxon>
    </lineage>
</organism>
<evidence type="ECO:0000313" key="2">
    <source>
        <dbReference type="Proteomes" id="UP000190395"/>
    </source>
</evidence>
<dbReference type="EMBL" id="FUXC01000001">
    <property type="protein sequence ID" value="SJZ47221.1"/>
    <property type="molecule type" value="Genomic_DNA"/>
</dbReference>
<dbReference type="STRING" id="225004.SAMN02745152_00375"/>
<evidence type="ECO:0000313" key="1">
    <source>
        <dbReference type="EMBL" id="SJZ47221.1"/>
    </source>
</evidence>
<keyword evidence="2" id="KW-1185">Reference proteome</keyword>
<name>A0A1T4KXV8_9SPIR</name>
<reference evidence="1 2" key="1">
    <citation type="submission" date="2017-02" db="EMBL/GenBank/DDBJ databases">
        <authorList>
            <person name="Peterson S.W."/>
        </authorList>
    </citation>
    <scope>NUCLEOTIDE SEQUENCE [LARGE SCALE GENOMIC DNA]</scope>
    <source>
        <strain evidence="1 2">ATCC BAA-909</strain>
    </source>
</reference>
<dbReference type="OrthoDB" id="3251881at2"/>
<protein>
    <submittedName>
        <fullName evidence="1">Uncharacterized protein</fullName>
    </submittedName>
</protein>
<dbReference type="Proteomes" id="UP000190395">
    <property type="component" value="Unassembled WGS sequence"/>
</dbReference>
<sequence length="309" mass="37067">MLYIITEGYELDKKIFEPLLKKNDISIIFSTEQATFKSNLFRRLTKLLNLIGISCFFNFSKHFKVILKKIDRNDSILIWGTLSPLLIQLAKYVKTKKLNIWIWNPLFTFSEYTRSMIQIYKKYYKLWTFDENDAQKYKINYKPQVFYKQLLLPNEKTEIKYDLYFVGQDKNRYSILEYIETEVGKELVCNFNLIKDKTSTNIESKKFYVNFVSFDENIRNISQSKALVDILQTGQYGITLRTYEALVNKKKLVTNNTQIKKYPFYAKENIFILGEDEISTLKTFIKMPFNDFYDFSIYMIENWITDFFQ</sequence>
<dbReference type="RefSeq" id="WP_078930121.1">
    <property type="nucleotide sequence ID" value="NZ_FUXC01000001.1"/>
</dbReference>
<dbReference type="AlphaFoldDB" id="A0A1T4KXV8"/>